<dbReference type="Proteomes" id="UP000060487">
    <property type="component" value="Unassembled WGS sequence"/>
</dbReference>
<dbReference type="HAMAP" id="MF_01209">
    <property type="entry name" value="CPSase_S_chain"/>
    <property type="match status" value="1"/>
</dbReference>
<comment type="function">
    <text evidence="8">Small subunit of the glutamine-dependent carbamoyl phosphate synthetase (CPSase). CPSase catalyzes the formation of carbamoyl phosphate from the ammonia moiety of glutamine, carbonate, and phosphate donated by ATP, constituting the first step of 2 biosynthetic pathways, one leading to arginine and/or urea and the other to pyrimidine nucleotides. The small subunit (glutamine amidotransferase) binds and cleaves glutamine to supply the large subunit with the substrate ammonia.</text>
</comment>
<dbReference type="SMART" id="SM01097">
    <property type="entry name" value="CPSase_sm_chain"/>
    <property type="match status" value="1"/>
</dbReference>
<feature type="binding site" evidence="8">
    <location>
        <position position="244"/>
    </location>
    <ligand>
        <name>L-glutamine</name>
        <dbReference type="ChEBI" id="CHEBI:58359"/>
    </ligand>
</feature>
<keyword evidence="4 8" id="KW-0547">Nucleotide-binding</keyword>
<feature type="binding site" evidence="8">
    <location>
        <position position="311"/>
    </location>
    <ligand>
        <name>L-glutamine</name>
        <dbReference type="ChEBI" id="CHEBI:58359"/>
    </ligand>
</feature>
<evidence type="ECO:0000256" key="1">
    <source>
        <dbReference type="ARBA" id="ARBA00005077"/>
    </source>
</evidence>
<evidence type="ECO:0000256" key="6">
    <source>
        <dbReference type="ARBA" id="ARBA00022962"/>
    </source>
</evidence>
<dbReference type="PROSITE" id="PS51273">
    <property type="entry name" value="GATASE_TYPE_1"/>
    <property type="match status" value="1"/>
</dbReference>
<feature type="region of interest" description="CPSase" evidence="8">
    <location>
        <begin position="1"/>
        <end position="187"/>
    </location>
</feature>
<sequence length="382" mass="41825">MKKRALLVLSNGLVFEGESFGAEGETEGEVVFNTSMAGYQEILTDPSYKGQIVAMTYTQIGNYGINHEDIESKDAPKVEGFIVKEYLDYPSNWRSDGALGHYLIKHGIVGIQGIDTRALTSCLRDCGSMMGIISTDARHTPAALFERIRDHSGIGGIDLVKEVTTDKSYKWHEKVWGYEGSSSNVRPLHHETIKVVVYDFGVKLNILRNLAAEGFDLTVVPAETSSAEVLEMSPDGILLSNGPGDPEAVSYGIRNVKALIGKKPIFGICLGHQILGLALGGRTYKLKFGHHGGNHPVKDLATGKVEITSQNHNYCVDVESLKGQAVLTHKNLYDGTAEGIRHAELPIFSVQYHPEAAPGPNDSNYLFRRFKDMITGGKYESQ</sequence>
<comment type="pathway">
    <text evidence="1 8">Amino-acid biosynthesis; L-arginine biosynthesis; carbamoyl phosphate from bicarbonate: step 1/1.</text>
</comment>
<dbReference type="PRINTS" id="PR00097">
    <property type="entry name" value="ANTSNTHASEII"/>
</dbReference>
<dbReference type="EMBL" id="LNQR01000021">
    <property type="protein sequence ID" value="KWT92703.1"/>
    <property type="molecule type" value="Genomic_DNA"/>
</dbReference>
<reference evidence="10 11" key="1">
    <citation type="submission" date="2015-11" db="EMBL/GenBank/DDBJ databases">
        <authorList>
            <person name="Lin W."/>
        </authorList>
    </citation>
    <scope>NUCLEOTIDE SEQUENCE [LARGE SCALE GENOMIC DNA]</scope>
    <source>
        <strain evidence="10 11">HCH-1</strain>
    </source>
</reference>
<dbReference type="NCBIfam" id="TIGR01368">
    <property type="entry name" value="CPSaseIIsmall"/>
    <property type="match status" value="1"/>
</dbReference>
<evidence type="ECO:0000313" key="11">
    <source>
        <dbReference type="Proteomes" id="UP000060487"/>
    </source>
</evidence>
<dbReference type="RefSeq" id="WP_085051062.1">
    <property type="nucleotide sequence ID" value="NZ_LNQR01000021.1"/>
</dbReference>
<keyword evidence="6 8" id="KW-0315">Glutamine amidotransferase</keyword>
<dbReference type="PRINTS" id="PR00096">
    <property type="entry name" value="GATASE"/>
</dbReference>
<dbReference type="Pfam" id="PF00988">
    <property type="entry name" value="CPSase_sm_chain"/>
    <property type="match status" value="1"/>
</dbReference>
<name>A0ABR5SIJ5_9BACT</name>
<dbReference type="SUPFAM" id="SSF52317">
    <property type="entry name" value="Class I glutamine amidotransferase-like"/>
    <property type="match status" value="1"/>
</dbReference>
<keyword evidence="8" id="KW-0028">Amino-acid biosynthesis</keyword>
<dbReference type="InterPro" id="IPR050472">
    <property type="entry name" value="Anth_synth/Amidotransfase"/>
</dbReference>
<accession>A0ABR5SIJ5</accession>
<gene>
    <name evidence="8" type="primary">carA</name>
    <name evidence="10" type="ORF">ASN18_0534</name>
</gene>
<feature type="binding site" evidence="8">
    <location>
        <position position="273"/>
    </location>
    <ligand>
        <name>L-glutamine</name>
        <dbReference type="ChEBI" id="CHEBI:58359"/>
    </ligand>
</feature>
<evidence type="ECO:0000256" key="5">
    <source>
        <dbReference type="ARBA" id="ARBA00022840"/>
    </source>
</evidence>
<dbReference type="Pfam" id="PF00117">
    <property type="entry name" value="GATase"/>
    <property type="match status" value="1"/>
</dbReference>
<dbReference type="PRINTS" id="PR00099">
    <property type="entry name" value="CPSGATASE"/>
</dbReference>
<dbReference type="InterPro" id="IPR002474">
    <property type="entry name" value="CarbamoylP_synth_ssu_N"/>
</dbReference>
<dbReference type="SUPFAM" id="SSF52021">
    <property type="entry name" value="Carbamoyl phosphate synthetase, small subunit N-terminal domain"/>
    <property type="match status" value="1"/>
</dbReference>
<feature type="binding site" evidence="8">
    <location>
        <position position="314"/>
    </location>
    <ligand>
        <name>L-glutamine</name>
        <dbReference type="ChEBI" id="CHEBI:58359"/>
    </ligand>
</feature>
<feature type="binding site" evidence="8">
    <location>
        <position position="47"/>
    </location>
    <ligand>
        <name>L-glutamine</name>
        <dbReference type="ChEBI" id="CHEBI:58359"/>
    </ligand>
</feature>
<dbReference type="InterPro" id="IPR036480">
    <property type="entry name" value="CarbP_synth_ssu_N_sf"/>
</dbReference>
<dbReference type="Gene3D" id="3.50.30.20">
    <property type="entry name" value="Carbamoyl-phosphate synthase small subunit, N-terminal domain"/>
    <property type="match status" value="1"/>
</dbReference>
<feature type="active site" evidence="8">
    <location>
        <position position="355"/>
    </location>
</feature>
<keyword evidence="8" id="KW-0665">Pyrimidine biosynthesis</keyword>
<dbReference type="PANTHER" id="PTHR43418">
    <property type="entry name" value="MULTIFUNCTIONAL TRYPTOPHAN BIOSYNTHESIS PROTEIN-RELATED"/>
    <property type="match status" value="1"/>
</dbReference>
<proteinExistence type="inferred from homology"/>
<feature type="active site" description="Nucleophile" evidence="8">
    <location>
        <position position="269"/>
    </location>
</feature>
<comment type="pathway">
    <text evidence="8">Pyrimidine metabolism; UMP biosynthesis via de novo pathway; (S)-dihydroorotate from bicarbonate: step 1/3.</text>
</comment>
<comment type="catalytic activity">
    <reaction evidence="7 8">
        <text>hydrogencarbonate + L-glutamine + 2 ATP + H2O = carbamoyl phosphate + L-glutamate + 2 ADP + phosphate + 2 H(+)</text>
        <dbReference type="Rhea" id="RHEA:18633"/>
        <dbReference type="ChEBI" id="CHEBI:15377"/>
        <dbReference type="ChEBI" id="CHEBI:15378"/>
        <dbReference type="ChEBI" id="CHEBI:17544"/>
        <dbReference type="ChEBI" id="CHEBI:29985"/>
        <dbReference type="ChEBI" id="CHEBI:30616"/>
        <dbReference type="ChEBI" id="CHEBI:43474"/>
        <dbReference type="ChEBI" id="CHEBI:58228"/>
        <dbReference type="ChEBI" id="CHEBI:58359"/>
        <dbReference type="ChEBI" id="CHEBI:456216"/>
        <dbReference type="EC" id="6.3.5.5"/>
    </reaction>
</comment>
<evidence type="ECO:0000256" key="4">
    <source>
        <dbReference type="ARBA" id="ARBA00022741"/>
    </source>
</evidence>
<dbReference type="CDD" id="cd01744">
    <property type="entry name" value="GATase1_CPSase"/>
    <property type="match status" value="1"/>
</dbReference>
<feature type="domain" description="Carbamoyl-phosphate synthase small subunit N-terminal" evidence="9">
    <location>
        <begin position="3"/>
        <end position="134"/>
    </location>
</feature>
<evidence type="ECO:0000259" key="9">
    <source>
        <dbReference type="SMART" id="SM01097"/>
    </source>
</evidence>
<comment type="catalytic activity">
    <reaction evidence="8">
        <text>L-glutamine + H2O = L-glutamate + NH4(+)</text>
        <dbReference type="Rhea" id="RHEA:15889"/>
        <dbReference type="ChEBI" id="CHEBI:15377"/>
        <dbReference type="ChEBI" id="CHEBI:28938"/>
        <dbReference type="ChEBI" id="CHEBI:29985"/>
        <dbReference type="ChEBI" id="CHEBI:58359"/>
    </reaction>
</comment>
<keyword evidence="11" id="KW-1185">Reference proteome</keyword>
<comment type="subunit">
    <text evidence="8">Composed of two chains; the small (or glutamine) chain promotes the hydrolysis of glutamine to ammonia, which is used by the large (or ammonia) chain to synthesize carbamoyl phosphate. Tetramer of heterodimers (alpha,beta)4.</text>
</comment>
<evidence type="ECO:0000256" key="7">
    <source>
        <dbReference type="ARBA" id="ARBA00048816"/>
    </source>
</evidence>
<evidence type="ECO:0000256" key="3">
    <source>
        <dbReference type="ARBA" id="ARBA00022598"/>
    </source>
</evidence>
<dbReference type="EC" id="6.3.5.5" evidence="8"/>
<comment type="similarity">
    <text evidence="2 8">Belongs to the CarA family.</text>
</comment>
<keyword evidence="5 8" id="KW-0067">ATP-binding</keyword>
<feature type="active site" evidence="8">
    <location>
        <position position="353"/>
    </location>
</feature>
<dbReference type="InterPro" id="IPR035686">
    <property type="entry name" value="CPSase_GATase1"/>
</dbReference>
<comment type="caution">
    <text evidence="10">The sequence shown here is derived from an EMBL/GenBank/DDBJ whole genome shotgun (WGS) entry which is preliminary data.</text>
</comment>
<keyword evidence="8" id="KW-0055">Arginine biosynthesis</keyword>
<feature type="binding site" evidence="8">
    <location>
        <position position="242"/>
    </location>
    <ligand>
        <name>L-glutamine</name>
        <dbReference type="ChEBI" id="CHEBI:58359"/>
    </ligand>
</feature>
<dbReference type="InterPro" id="IPR029062">
    <property type="entry name" value="Class_I_gatase-like"/>
</dbReference>
<dbReference type="PANTHER" id="PTHR43418:SF7">
    <property type="entry name" value="CARBAMOYL-PHOSPHATE SYNTHASE SMALL CHAIN"/>
    <property type="match status" value="1"/>
</dbReference>
<dbReference type="InterPro" id="IPR017926">
    <property type="entry name" value="GATASE"/>
</dbReference>
<keyword evidence="3 8" id="KW-0436">Ligase</keyword>
<dbReference type="GO" id="GO:0004088">
    <property type="term" value="F:carbamoyl-phosphate synthase (glutamine-hydrolyzing) activity"/>
    <property type="evidence" value="ECO:0007669"/>
    <property type="project" value="UniProtKB-EC"/>
</dbReference>
<evidence type="ECO:0000256" key="2">
    <source>
        <dbReference type="ARBA" id="ARBA00007800"/>
    </source>
</evidence>
<organism evidence="10 11">
    <name type="scientific">Candidatus Magnetominusculus xianensis</name>
    <dbReference type="NCBI Taxonomy" id="1748249"/>
    <lineage>
        <taxon>Bacteria</taxon>
        <taxon>Pseudomonadati</taxon>
        <taxon>Nitrospirota</taxon>
        <taxon>Nitrospiria</taxon>
        <taxon>Nitrospirales</taxon>
        <taxon>Nitrospiraceae</taxon>
        <taxon>Candidatus Magnetominusculus</taxon>
    </lineage>
</organism>
<dbReference type="NCBIfam" id="NF009475">
    <property type="entry name" value="PRK12838.1"/>
    <property type="match status" value="1"/>
</dbReference>
<dbReference type="InterPro" id="IPR006274">
    <property type="entry name" value="CarbamoylP_synth_ssu"/>
</dbReference>
<protein>
    <recommendedName>
        <fullName evidence="8">Carbamoyl phosphate synthase small chain</fullName>
        <ecNumber evidence="8">6.3.5.5</ecNumber>
    </recommendedName>
    <alternativeName>
        <fullName evidence="8">Carbamoyl phosphate synthetase glutamine chain</fullName>
    </alternativeName>
</protein>
<evidence type="ECO:0000256" key="8">
    <source>
        <dbReference type="HAMAP-Rule" id="MF_01209"/>
    </source>
</evidence>
<dbReference type="Gene3D" id="3.40.50.880">
    <property type="match status" value="1"/>
</dbReference>
<comment type="caution">
    <text evidence="8">Lacks conserved residue(s) required for the propagation of feature annotation.</text>
</comment>
<feature type="binding site" evidence="8">
    <location>
        <position position="270"/>
    </location>
    <ligand>
        <name>L-glutamine</name>
        <dbReference type="ChEBI" id="CHEBI:58359"/>
    </ligand>
</feature>
<evidence type="ECO:0000313" key="10">
    <source>
        <dbReference type="EMBL" id="KWT92703.1"/>
    </source>
</evidence>